<dbReference type="InterPro" id="IPR040366">
    <property type="entry name" value="Nab2/ZC3H14"/>
</dbReference>
<evidence type="ECO:0000256" key="5">
    <source>
        <dbReference type="ARBA" id="ARBA00022771"/>
    </source>
</evidence>
<dbReference type="AlphaFoldDB" id="A0AAD5BHN4"/>
<organism evidence="11 12">
    <name type="scientific">Candida theae</name>
    <dbReference type="NCBI Taxonomy" id="1198502"/>
    <lineage>
        <taxon>Eukaryota</taxon>
        <taxon>Fungi</taxon>
        <taxon>Dikarya</taxon>
        <taxon>Ascomycota</taxon>
        <taxon>Saccharomycotina</taxon>
        <taxon>Pichiomycetes</taxon>
        <taxon>Debaryomycetaceae</taxon>
        <taxon>Candida/Lodderomyces clade</taxon>
        <taxon>Candida</taxon>
    </lineage>
</organism>
<dbReference type="FunFam" id="4.10.1000.40:FF:000003">
    <property type="entry name" value="Nuclear polyadenylated RNA-binding protein NAB2"/>
    <property type="match status" value="1"/>
</dbReference>
<dbReference type="PANTHER" id="PTHR14738">
    <property type="entry name" value="ZINC FINGER CCCH DOMAIN-CONTAINING PROTEIN 14"/>
    <property type="match status" value="1"/>
</dbReference>
<reference evidence="11 12" key="1">
    <citation type="journal article" date="2022" name="DNA Res.">
        <title>Genome analysis of five recently described species of the CUG-Ser clade uncovers Candida theae as a new hybrid lineage with pathogenic potential in the Candida parapsilosis species complex.</title>
        <authorList>
            <person name="Mixao V."/>
            <person name="Del Olmo V."/>
            <person name="Hegedusova E."/>
            <person name="Saus E."/>
            <person name="Pryszcz L."/>
            <person name="Cillingova A."/>
            <person name="Nosek J."/>
            <person name="Gabaldon T."/>
        </authorList>
    </citation>
    <scope>NUCLEOTIDE SEQUENCE [LARGE SCALE GENOMIC DNA]</scope>
    <source>
        <strain evidence="11 12">CBS 12239</strain>
    </source>
</reference>
<protein>
    <submittedName>
        <fullName evidence="11">NAB2</fullName>
    </submittedName>
</protein>
<dbReference type="Pfam" id="PF14608">
    <property type="entry name" value="zf-CCCH_2"/>
    <property type="match status" value="4"/>
</dbReference>
<dbReference type="Gene3D" id="4.10.1000.40">
    <property type="match status" value="3"/>
</dbReference>
<comment type="caution">
    <text evidence="11">The sequence shown here is derived from an EMBL/GenBank/DDBJ whole genome shotgun (WGS) entry which is preliminary data.</text>
</comment>
<feature type="domain" description="RNA-binding Nab2-type zinc finger" evidence="9">
    <location>
        <begin position="250"/>
        <end position="277"/>
    </location>
</feature>
<keyword evidence="3" id="KW-0479">Metal-binding</keyword>
<feature type="compositionally biased region" description="Polar residues" evidence="8">
    <location>
        <begin position="126"/>
        <end position="135"/>
    </location>
</feature>
<dbReference type="GO" id="GO:0043488">
    <property type="term" value="P:regulation of mRNA stability"/>
    <property type="evidence" value="ECO:0007669"/>
    <property type="project" value="InterPro"/>
</dbReference>
<feature type="domain" description="Nab2 type CCCH zinc finger 4" evidence="10">
    <location>
        <begin position="321"/>
        <end position="349"/>
    </location>
</feature>
<evidence type="ECO:0000256" key="2">
    <source>
        <dbReference type="ARBA" id="ARBA00008423"/>
    </source>
</evidence>
<keyword evidence="6" id="KW-0862">Zinc</keyword>
<evidence type="ECO:0000313" key="12">
    <source>
        <dbReference type="Proteomes" id="UP001204833"/>
    </source>
</evidence>
<comment type="similarity">
    <text evidence="2">Belongs to the ZC3H14 family.</text>
</comment>
<dbReference type="InterPro" id="IPR048410">
    <property type="entry name" value="Znf-CCCH_2-like_3"/>
</dbReference>
<keyword evidence="5" id="KW-0863">Zinc-finger</keyword>
<dbReference type="GO" id="GO:0008143">
    <property type="term" value="F:poly(A) binding"/>
    <property type="evidence" value="ECO:0007669"/>
    <property type="project" value="InterPro"/>
</dbReference>
<keyword evidence="4" id="KW-0677">Repeat</keyword>
<dbReference type="GO" id="GO:0005737">
    <property type="term" value="C:cytoplasm"/>
    <property type="evidence" value="ECO:0007669"/>
    <property type="project" value="TreeGrafter"/>
</dbReference>
<keyword evidence="7" id="KW-0539">Nucleus</keyword>
<dbReference type="RefSeq" id="XP_051610121.1">
    <property type="nucleotide sequence ID" value="XM_051750581.1"/>
</dbReference>
<dbReference type="PANTHER" id="PTHR14738:SF29">
    <property type="entry name" value="ZINC FINGER CCCH DOMAIN-CONTAINING PROTEIN 14"/>
    <property type="match status" value="1"/>
</dbReference>
<evidence type="ECO:0000256" key="7">
    <source>
        <dbReference type="ARBA" id="ARBA00023242"/>
    </source>
</evidence>
<evidence type="ECO:0000259" key="9">
    <source>
        <dbReference type="Pfam" id="PF21457"/>
    </source>
</evidence>
<evidence type="ECO:0000313" key="11">
    <source>
        <dbReference type="EMBL" id="KAI5962813.1"/>
    </source>
</evidence>
<evidence type="ECO:0000256" key="8">
    <source>
        <dbReference type="SAM" id="MobiDB-lite"/>
    </source>
</evidence>
<evidence type="ECO:0000256" key="4">
    <source>
        <dbReference type="ARBA" id="ARBA00022737"/>
    </source>
</evidence>
<dbReference type="GeneID" id="76149441"/>
<dbReference type="Gene3D" id="1.10.340.40">
    <property type="entry name" value="Nuclear abundant poly(A) RNA-bind protein 2, N-terminal domain"/>
    <property type="match status" value="1"/>
</dbReference>
<dbReference type="GO" id="GO:0005634">
    <property type="term" value="C:nucleus"/>
    <property type="evidence" value="ECO:0007669"/>
    <property type="project" value="UniProtKB-SubCell"/>
</dbReference>
<feature type="compositionally biased region" description="Polar residues" evidence="8">
    <location>
        <begin position="100"/>
        <end position="117"/>
    </location>
</feature>
<evidence type="ECO:0000259" key="10">
    <source>
        <dbReference type="Pfam" id="PF21803"/>
    </source>
</evidence>
<comment type="subcellular location">
    <subcellularLocation>
        <location evidence="1">Nucleus</location>
    </subcellularLocation>
</comment>
<proteinExistence type="inferred from homology"/>
<dbReference type="Pfam" id="PF21457">
    <property type="entry name" value="zf-CCCH_2-like_3"/>
    <property type="match status" value="1"/>
</dbReference>
<evidence type="ECO:0000256" key="6">
    <source>
        <dbReference type="ARBA" id="ARBA00022833"/>
    </source>
</evidence>
<dbReference type="Proteomes" id="UP001204833">
    <property type="component" value="Unassembled WGS sequence"/>
</dbReference>
<feature type="region of interest" description="Disordered" evidence="8">
    <location>
        <begin position="83"/>
        <end position="198"/>
    </location>
</feature>
<name>A0AAD5BHN4_9ASCO</name>
<dbReference type="GO" id="GO:0008270">
    <property type="term" value="F:zinc ion binding"/>
    <property type="evidence" value="ECO:0007669"/>
    <property type="project" value="UniProtKB-KW"/>
</dbReference>
<accession>A0AAD5BHN4</accession>
<sequence>MPLNVSSDILRELKPGLESEIKNRFELKDDDAYDTAEYITFLISNKDTKEEVFKELSDVWDFSSVPNFLDLVFEEIANIQRRHGQASGNSGRDEYDVPSAASQTAGENYVPSSTPSVPQGPHALSTAETPPSSIHTKPRPTGPSVPAGPKRMSEQEKLALRSKRFGTDSNARNGSHGSINKGGINKTRANDRGSNVKRPAHVTDKLEKFIASENNDENGVTKFTARKPKGRCPRFPKCTLANCELAHPTKECFAYPRCPNPPGTCNYLHPDQDQELIAKLEESNKEYQERVKKSIELKQGTCKFGAKCAKENCPFAHPTPANPEAKIETLEFCPGGINCQDDECKKAHPRAPNAGVKPLPSLNELALEQCKYGMNCTNFKCVRRHATSSVPCRAGLECRRVDCTFNHPFREMCRFGAACHIATCMYQHPQGRTMVSHTWTKDSRNQGQQQVDERQFAVGEDQVMEQVVQQ</sequence>
<evidence type="ECO:0000256" key="1">
    <source>
        <dbReference type="ARBA" id="ARBA00004123"/>
    </source>
</evidence>
<dbReference type="EMBL" id="JAIHNG010000065">
    <property type="protein sequence ID" value="KAI5962813.1"/>
    <property type="molecule type" value="Genomic_DNA"/>
</dbReference>
<dbReference type="Pfam" id="PF21803">
    <property type="entry name" value="Nab2-zf4"/>
    <property type="match status" value="1"/>
</dbReference>
<gene>
    <name evidence="11" type="ORF">KGF57_001382</name>
</gene>
<dbReference type="InterPro" id="IPR043094">
    <property type="entry name" value="Nab2/ZC3H14_N_sf"/>
</dbReference>
<dbReference type="InterPro" id="IPR049017">
    <property type="entry name" value="Nab2_Znf4"/>
</dbReference>
<keyword evidence="12" id="KW-1185">Reference proteome</keyword>
<evidence type="ECO:0000256" key="3">
    <source>
        <dbReference type="ARBA" id="ARBA00022723"/>
    </source>
</evidence>
<feature type="compositionally biased region" description="Polar residues" evidence="8">
    <location>
        <begin position="167"/>
        <end position="178"/>
    </location>
</feature>